<dbReference type="Proteomes" id="UP000254869">
    <property type="component" value="Unassembled WGS sequence"/>
</dbReference>
<comment type="similarity">
    <text evidence="4">Belongs to the metallo-dependent hydrolases superfamily. Adenosine and AMP deaminases family. Adenine deaminase type 2 subfamily.</text>
</comment>
<evidence type="ECO:0000256" key="1">
    <source>
        <dbReference type="ARBA" id="ARBA00022723"/>
    </source>
</evidence>
<dbReference type="HAMAP" id="MF_01962">
    <property type="entry name" value="Adenine_deaminase"/>
    <property type="match status" value="1"/>
</dbReference>
<organism evidence="6 7">
    <name type="scientific">Nocardia pseudobrasiliensis</name>
    <dbReference type="NCBI Taxonomy" id="45979"/>
    <lineage>
        <taxon>Bacteria</taxon>
        <taxon>Bacillati</taxon>
        <taxon>Actinomycetota</taxon>
        <taxon>Actinomycetes</taxon>
        <taxon>Mycobacteriales</taxon>
        <taxon>Nocardiaceae</taxon>
        <taxon>Nocardia</taxon>
    </lineage>
</organism>
<feature type="binding site" evidence="4">
    <location>
        <position position="198"/>
    </location>
    <ligand>
        <name>Zn(2+)</name>
        <dbReference type="ChEBI" id="CHEBI:29105"/>
        <note>catalytic</note>
    </ligand>
</feature>
<keyword evidence="7" id="KW-1185">Reference proteome</keyword>
<comment type="catalytic activity">
    <reaction evidence="4">
        <text>adenine + H2O + H(+) = hypoxanthine + NH4(+)</text>
        <dbReference type="Rhea" id="RHEA:23688"/>
        <dbReference type="ChEBI" id="CHEBI:15377"/>
        <dbReference type="ChEBI" id="CHEBI:15378"/>
        <dbReference type="ChEBI" id="CHEBI:16708"/>
        <dbReference type="ChEBI" id="CHEBI:17368"/>
        <dbReference type="ChEBI" id="CHEBI:28938"/>
        <dbReference type="EC" id="3.5.4.2"/>
    </reaction>
</comment>
<dbReference type="RefSeq" id="WP_169813749.1">
    <property type="nucleotide sequence ID" value="NZ_QQBC01000009.1"/>
</dbReference>
<protein>
    <recommendedName>
        <fullName evidence="4">Adenine deaminase</fullName>
        <shortName evidence="4">ADE</shortName>
        <ecNumber evidence="4">3.5.4.2</ecNumber>
    </recommendedName>
    <alternativeName>
        <fullName evidence="4">Adenine aminohydrolase</fullName>
        <shortName evidence="4">AAH</shortName>
    </alternativeName>
</protein>
<dbReference type="GO" id="GO:0043103">
    <property type="term" value="P:hypoxanthine salvage"/>
    <property type="evidence" value="ECO:0007669"/>
    <property type="project" value="UniProtKB-UniRule"/>
</dbReference>
<comment type="caution">
    <text evidence="4">Lacks conserved residue(s) required for the propagation of feature annotation.</text>
</comment>
<dbReference type="InterPro" id="IPR006330">
    <property type="entry name" value="Ado/ade_deaminase"/>
</dbReference>
<dbReference type="InterPro" id="IPR028892">
    <property type="entry name" value="ADE"/>
</dbReference>
<accession>A0A370I0K9</accession>
<dbReference type="Gene3D" id="3.20.20.140">
    <property type="entry name" value="Metal-dependent hydrolases"/>
    <property type="match status" value="1"/>
</dbReference>
<dbReference type="SUPFAM" id="SSF51556">
    <property type="entry name" value="Metallo-dependent hydrolases"/>
    <property type="match status" value="1"/>
</dbReference>
<dbReference type="GO" id="GO:0005829">
    <property type="term" value="C:cytosol"/>
    <property type="evidence" value="ECO:0007669"/>
    <property type="project" value="TreeGrafter"/>
</dbReference>
<dbReference type="EC" id="3.5.4.2" evidence="4"/>
<keyword evidence="2 4" id="KW-0378">Hydrolase</keyword>
<dbReference type="GO" id="GO:0000034">
    <property type="term" value="F:adenine deaminase activity"/>
    <property type="evidence" value="ECO:0007669"/>
    <property type="project" value="UniProtKB-UniRule"/>
</dbReference>
<dbReference type="AlphaFoldDB" id="A0A370I0K9"/>
<keyword evidence="1 4" id="KW-0479">Metal-binding</keyword>
<dbReference type="STRING" id="1210086.GCA_001613105_03440"/>
<dbReference type="GO" id="GO:0006146">
    <property type="term" value="P:adenine catabolic process"/>
    <property type="evidence" value="ECO:0007669"/>
    <property type="project" value="UniProtKB-UniRule"/>
</dbReference>
<keyword evidence="4" id="KW-0546">Nucleotide metabolism</keyword>
<feature type="binding site" evidence="4">
    <location>
        <position position="20"/>
    </location>
    <ligand>
        <name>Zn(2+)</name>
        <dbReference type="ChEBI" id="CHEBI:29105"/>
        <note>catalytic</note>
    </ligand>
</feature>
<dbReference type="CDD" id="cd01320">
    <property type="entry name" value="ADA"/>
    <property type="match status" value="1"/>
</dbReference>
<sequence length="354" mass="39873">MLSELAAFVRGLPKAELHLHLEGTLEPDLKFRLARRNGIELAEQTVEQVRQTYQFHDLSSFLRVYYPAMTVLREAVDFHDLAYEYLARVHTQGVRHVEMFFDPQAHTSRGVPFGTVVSGYRTAIVRARREFGISAELIMCFLRDQSPEYAMATLLEALPYRDWIVGVGLDSDERGNPPRKFAAVFERARREGFLLTMHCDIDQPDSIEHIRQALTEIEVDRIDHGTNIIEDDDLVELAVSKGIALTCCPISNSFVTEQMKAPEITTLLERGLTVTLNSDDPAYFNGYIADNYVELADHASLTRDQLITLAANSFRASWITPARQEAFLRQIDDYVGRSAAPVGSSKPTSAPPPE</sequence>
<feature type="domain" description="Adenosine deaminase" evidence="5">
    <location>
        <begin position="13"/>
        <end position="333"/>
    </location>
</feature>
<evidence type="ECO:0000313" key="6">
    <source>
        <dbReference type="EMBL" id="RDI64100.1"/>
    </source>
</evidence>
<dbReference type="InterPro" id="IPR001365">
    <property type="entry name" value="A_deaminase_dom"/>
</dbReference>
<keyword evidence="3 4" id="KW-0862">Zinc</keyword>
<feature type="binding site" evidence="4">
    <location>
        <position position="279"/>
    </location>
    <ligand>
        <name>Zn(2+)</name>
        <dbReference type="ChEBI" id="CHEBI:29105"/>
        <note>catalytic</note>
    </ligand>
</feature>
<feature type="binding site" evidence="4">
    <location>
        <position position="18"/>
    </location>
    <ligand>
        <name>Zn(2+)</name>
        <dbReference type="ChEBI" id="CHEBI:29105"/>
        <note>catalytic</note>
    </ligand>
</feature>
<evidence type="ECO:0000313" key="7">
    <source>
        <dbReference type="Proteomes" id="UP000254869"/>
    </source>
</evidence>
<dbReference type="PANTHER" id="PTHR43114:SF7">
    <property type="entry name" value="ADENOSINE DEAMINASE DOMAIN-CONTAINING PROTEIN"/>
    <property type="match status" value="1"/>
</dbReference>
<gene>
    <name evidence="6" type="ORF">DFR76_109441</name>
</gene>
<dbReference type="GO" id="GO:0009117">
    <property type="term" value="P:nucleotide metabolic process"/>
    <property type="evidence" value="ECO:0007669"/>
    <property type="project" value="UniProtKB-KW"/>
</dbReference>
<dbReference type="InterPro" id="IPR032466">
    <property type="entry name" value="Metal_Hydrolase"/>
</dbReference>
<dbReference type="EMBL" id="QQBC01000009">
    <property type="protein sequence ID" value="RDI64100.1"/>
    <property type="molecule type" value="Genomic_DNA"/>
</dbReference>
<dbReference type="GO" id="GO:0008270">
    <property type="term" value="F:zinc ion binding"/>
    <property type="evidence" value="ECO:0007669"/>
    <property type="project" value="UniProtKB-UniRule"/>
</dbReference>
<evidence type="ECO:0000256" key="2">
    <source>
        <dbReference type="ARBA" id="ARBA00022801"/>
    </source>
</evidence>
<evidence type="ECO:0000259" key="5">
    <source>
        <dbReference type="Pfam" id="PF00962"/>
    </source>
</evidence>
<dbReference type="PANTHER" id="PTHR43114">
    <property type="entry name" value="ADENINE DEAMINASE"/>
    <property type="match status" value="1"/>
</dbReference>
<comment type="function">
    <text evidence="4">Catalyzes the hydrolytic deamination of adenine to hypoxanthine. Plays an important role in the purine salvage pathway and in nitrogen catabolism.</text>
</comment>
<evidence type="ECO:0000256" key="4">
    <source>
        <dbReference type="HAMAP-Rule" id="MF_01962"/>
    </source>
</evidence>
<reference evidence="6 7" key="1">
    <citation type="submission" date="2018-07" db="EMBL/GenBank/DDBJ databases">
        <title>Genomic Encyclopedia of Type Strains, Phase IV (KMG-IV): sequencing the most valuable type-strain genomes for metagenomic binning, comparative biology and taxonomic classification.</title>
        <authorList>
            <person name="Goeker M."/>
        </authorList>
    </citation>
    <scope>NUCLEOTIDE SEQUENCE [LARGE SCALE GENOMIC DNA]</scope>
    <source>
        <strain evidence="6 7">DSM 44290</strain>
    </source>
</reference>
<feature type="binding site" evidence="4">
    <location>
        <position position="280"/>
    </location>
    <ligand>
        <name>substrate</name>
    </ligand>
</feature>
<comment type="cofactor">
    <cofactor evidence="4">
        <name>Zn(2+)</name>
        <dbReference type="ChEBI" id="CHEBI:29105"/>
    </cofactor>
    <text evidence="4">Binds 1 zinc ion per subunit.</text>
</comment>
<evidence type="ECO:0000256" key="3">
    <source>
        <dbReference type="ARBA" id="ARBA00022833"/>
    </source>
</evidence>
<name>A0A370I0K9_9NOCA</name>
<dbReference type="Pfam" id="PF00962">
    <property type="entry name" value="A_deaminase"/>
    <property type="match status" value="1"/>
</dbReference>
<proteinExistence type="inferred from homology"/>
<feature type="site" description="Important for catalytic activity" evidence="4">
    <location>
        <position position="224"/>
    </location>
</feature>
<comment type="caution">
    <text evidence="6">The sequence shown here is derived from an EMBL/GenBank/DDBJ whole genome shotgun (WGS) entry which is preliminary data.</text>
</comment>
<dbReference type="NCBIfam" id="TIGR01430">
    <property type="entry name" value="aden_deam"/>
    <property type="match status" value="1"/>
</dbReference>